<feature type="compositionally biased region" description="Basic and acidic residues" evidence="1">
    <location>
        <begin position="50"/>
        <end position="68"/>
    </location>
</feature>
<protein>
    <submittedName>
        <fullName evidence="3">Uncharacterized protein</fullName>
    </submittedName>
</protein>
<dbReference type="Proteomes" id="UP000276215">
    <property type="component" value="Unassembled WGS sequence"/>
</dbReference>
<keyword evidence="2" id="KW-0732">Signal</keyword>
<evidence type="ECO:0000256" key="2">
    <source>
        <dbReference type="SAM" id="SignalP"/>
    </source>
</evidence>
<sequence length="151" mass="17075">MCTVIDLLFSFLFPSLFSIMLFPGNSSPDFERKRRRSTERKRKEKKEKKKGIQHEGSGKKKNGKEFTPRTHGCLLSQIMGSNWSARTGVSADGDQKISANEAGAETIQTKELAHDPSDLLWCNPNQEEEREKKVILVLLERPEKKANGGQD</sequence>
<evidence type="ECO:0000313" key="4">
    <source>
        <dbReference type="Proteomes" id="UP000276215"/>
    </source>
</evidence>
<proteinExistence type="predicted"/>
<feature type="signal peptide" evidence="2">
    <location>
        <begin position="1"/>
        <end position="18"/>
    </location>
</feature>
<reference evidence="3 4" key="1">
    <citation type="journal article" date="2018" name="Nat. Ecol. Evol.">
        <title>Pezizomycetes genomes reveal the molecular basis of ectomycorrhizal truffle lifestyle.</title>
        <authorList>
            <person name="Murat C."/>
            <person name="Payen T."/>
            <person name="Noel B."/>
            <person name="Kuo A."/>
            <person name="Morin E."/>
            <person name="Chen J."/>
            <person name="Kohler A."/>
            <person name="Krizsan K."/>
            <person name="Balestrini R."/>
            <person name="Da Silva C."/>
            <person name="Montanini B."/>
            <person name="Hainaut M."/>
            <person name="Levati E."/>
            <person name="Barry K.W."/>
            <person name="Belfiori B."/>
            <person name="Cichocki N."/>
            <person name="Clum A."/>
            <person name="Dockter R.B."/>
            <person name="Fauchery L."/>
            <person name="Guy J."/>
            <person name="Iotti M."/>
            <person name="Le Tacon F."/>
            <person name="Lindquist E.A."/>
            <person name="Lipzen A."/>
            <person name="Malagnac F."/>
            <person name="Mello A."/>
            <person name="Molinier V."/>
            <person name="Miyauchi S."/>
            <person name="Poulain J."/>
            <person name="Riccioni C."/>
            <person name="Rubini A."/>
            <person name="Sitrit Y."/>
            <person name="Splivallo R."/>
            <person name="Traeger S."/>
            <person name="Wang M."/>
            <person name="Zifcakova L."/>
            <person name="Wipf D."/>
            <person name="Zambonelli A."/>
            <person name="Paolocci F."/>
            <person name="Nowrousian M."/>
            <person name="Ottonello S."/>
            <person name="Baldrian P."/>
            <person name="Spatafora J.W."/>
            <person name="Henrissat B."/>
            <person name="Nagy L.G."/>
            <person name="Aury J.M."/>
            <person name="Wincker P."/>
            <person name="Grigoriev I.V."/>
            <person name="Bonfante P."/>
            <person name="Martin F.M."/>
        </authorList>
    </citation>
    <scope>NUCLEOTIDE SEQUENCE [LARGE SCALE GENOMIC DNA]</scope>
    <source>
        <strain evidence="3 4">120613-1</strain>
    </source>
</reference>
<keyword evidence="4" id="KW-1185">Reference proteome</keyword>
<feature type="region of interest" description="Disordered" evidence="1">
    <location>
        <begin position="28"/>
        <end position="68"/>
    </location>
</feature>
<accession>A0A3N4J8I1</accession>
<name>A0A3N4J8I1_9PEZI</name>
<evidence type="ECO:0000313" key="3">
    <source>
        <dbReference type="EMBL" id="RPA92750.1"/>
    </source>
</evidence>
<feature type="compositionally biased region" description="Basic residues" evidence="1">
    <location>
        <begin position="33"/>
        <end position="49"/>
    </location>
</feature>
<dbReference type="AlphaFoldDB" id="A0A3N4J8I1"/>
<dbReference type="EMBL" id="ML120466">
    <property type="protein sequence ID" value="RPA92750.1"/>
    <property type="molecule type" value="Genomic_DNA"/>
</dbReference>
<gene>
    <name evidence="3" type="ORF">L873DRAFT_144734</name>
</gene>
<organism evidence="3 4">
    <name type="scientific">Choiromyces venosus 120613-1</name>
    <dbReference type="NCBI Taxonomy" id="1336337"/>
    <lineage>
        <taxon>Eukaryota</taxon>
        <taxon>Fungi</taxon>
        <taxon>Dikarya</taxon>
        <taxon>Ascomycota</taxon>
        <taxon>Pezizomycotina</taxon>
        <taxon>Pezizomycetes</taxon>
        <taxon>Pezizales</taxon>
        <taxon>Tuberaceae</taxon>
        <taxon>Choiromyces</taxon>
    </lineage>
</organism>
<feature type="chain" id="PRO_5017955253" evidence="2">
    <location>
        <begin position="19"/>
        <end position="151"/>
    </location>
</feature>
<evidence type="ECO:0000256" key="1">
    <source>
        <dbReference type="SAM" id="MobiDB-lite"/>
    </source>
</evidence>